<dbReference type="Proteomes" id="UP000288168">
    <property type="component" value="Unassembled WGS sequence"/>
</dbReference>
<name>A0A428QUN2_9HYPO</name>
<evidence type="ECO:0000313" key="2">
    <source>
        <dbReference type="EMBL" id="RSL68901.1"/>
    </source>
</evidence>
<comment type="caution">
    <text evidence="2">The sequence shown here is derived from an EMBL/GenBank/DDBJ whole genome shotgun (WGS) entry which is preliminary data.</text>
</comment>
<feature type="coiled-coil region" evidence="1">
    <location>
        <begin position="198"/>
        <end position="225"/>
    </location>
</feature>
<evidence type="ECO:0000313" key="3">
    <source>
        <dbReference type="Proteomes" id="UP000288168"/>
    </source>
</evidence>
<dbReference type="AlphaFoldDB" id="A0A428QUN2"/>
<proteinExistence type="predicted"/>
<sequence>MEGSKIPTPKDEMAKEGDLPWHAQILSYLQFKEVFLSVITVPDPEFEQYMDPPETSFITQFARLQLFLNAGLLKPNGRARLELDEADPGFRKIQMIAELSYWAIREMGYNQEPPVTSFPEEWKDESYFLNWMWVNVFLHLTCLDTNTVEKATHIIMHTNYIQVWNIYGAEHRAYLKNQEIIEASWAAYREYKESKMDKKLERQKKNREERLLKEVRAQRMVAREQNYH</sequence>
<gene>
    <name evidence="2" type="ORF">CEP54_002585</name>
</gene>
<accession>A0A428QUN2</accession>
<keyword evidence="3" id="KW-1185">Reference proteome</keyword>
<evidence type="ECO:0000256" key="1">
    <source>
        <dbReference type="SAM" id="Coils"/>
    </source>
</evidence>
<organism evidence="2 3">
    <name type="scientific">Fusarium duplospermum</name>
    <dbReference type="NCBI Taxonomy" id="1325734"/>
    <lineage>
        <taxon>Eukaryota</taxon>
        <taxon>Fungi</taxon>
        <taxon>Dikarya</taxon>
        <taxon>Ascomycota</taxon>
        <taxon>Pezizomycotina</taxon>
        <taxon>Sordariomycetes</taxon>
        <taxon>Hypocreomycetidae</taxon>
        <taxon>Hypocreales</taxon>
        <taxon>Nectriaceae</taxon>
        <taxon>Fusarium</taxon>
        <taxon>Fusarium solani species complex</taxon>
    </lineage>
</organism>
<reference evidence="2 3" key="1">
    <citation type="submission" date="2017-06" db="EMBL/GenBank/DDBJ databases">
        <title>Comparative genomic analysis of Ambrosia Fusariam Clade fungi.</title>
        <authorList>
            <person name="Stajich J.E."/>
            <person name="Carrillo J."/>
            <person name="Kijimoto T."/>
            <person name="Eskalen A."/>
            <person name="O'Donnell K."/>
            <person name="Kasson M."/>
        </authorList>
    </citation>
    <scope>NUCLEOTIDE SEQUENCE [LARGE SCALE GENOMIC DNA]</scope>
    <source>
        <strain evidence="2 3">NRRL62584</strain>
    </source>
</reference>
<dbReference type="EMBL" id="NKCI01000015">
    <property type="protein sequence ID" value="RSL68901.1"/>
    <property type="molecule type" value="Genomic_DNA"/>
</dbReference>
<protein>
    <submittedName>
        <fullName evidence="2">Uncharacterized protein</fullName>
    </submittedName>
</protein>
<keyword evidence="1" id="KW-0175">Coiled coil</keyword>
<dbReference type="OrthoDB" id="5066297at2759"/>